<dbReference type="SUPFAM" id="SSF50037">
    <property type="entry name" value="C-terminal domain of transcriptional repressors"/>
    <property type="match status" value="1"/>
</dbReference>
<dbReference type="SMART" id="SM00899">
    <property type="entry name" value="FeoA"/>
    <property type="match status" value="1"/>
</dbReference>
<evidence type="ECO:0000313" key="4">
    <source>
        <dbReference type="Proteomes" id="UP000179786"/>
    </source>
</evidence>
<dbReference type="EMBL" id="MKJU01000008">
    <property type="protein sequence ID" value="OHU92430.1"/>
    <property type="molecule type" value="Genomic_DNA"/>
</dbReference>
<feature type="domain" description="Ferrous iron transporter FeoA-like" evidence="2">
    <location>
        <begin position="1"/>
        <end position="74"/>
    </location>
</feature>
<protein>
    <submittedName>
        <fullName evidence="3">Iron transporter FeoA</fullName>
    </submittedName>
</protein>
<dbReference type="OrthoDB" id="9811076at2"/>
<dbReference type="PANTHER" id="PTHR42954:SF2">
    <property type="entry name" value="FE(2+) TRANSPORT PROTEIN A"/>
    <property type="match status" value="1"/>
</dbReference>
<dbReference type="GO" id="GO:0046914">
    <property type="term" value="F:transition metal ion binding"/>
    <property type="evidence" value="ECO:0007669"/>
    <property type="project" value="InterPro"/>
</dbReference>
<evidence type="ECO:0000259" key="2">
    <source>
        <dbReference type="SMART" id="SM00899"/>
    </source>
</evidence>
<keyword evidence="4" id="KW-1185">Reference proteome</keyword>
<name>A0A1S1MU73_9GAMM</name>
<dbReference type="InterPro" id="IPR038157">
    <property type="entry name" value="FeoA_core_dom"/>
</dbReference>
<organism evidence="3 4">
    <name type="scientific">Pseudoalteromonas amylolytica</name>
    <dbReference type="NCBI Taxonomy" id="1859457"/>
    <lineage>
        <taxon>Bacteria</taxon>
        <taxon>Pseudomonadati</taxon>
        <taxon>Pseudomonadota</taxon>
        <taxon>Gammaproteobacteria</taxon>
        <taxon>Alteromonadales</taxon>
        <taxon>Pseudoalteromonadaceae</taxon>
        <taxon>Pseudoalteromonas</taxon>
    </lineage>
</organism>
<comment type="caution">
    <text evidence="3">The sequence shown here is derived from an EMBL/GenBank/DDBJ whole genome shotgun (WGS) entry which is preliminary data.</text>
</comment>
<keyword evidence="1" id="KW-0408">Iron</keyword>
<dbReference type="STRING" id="1859457.BET10_05775"/>
<accession>A0A1S1MU73</accession>
<dbReference type="Gene3D" id="2.30.30.90">
    <property type="match status" value="1"/>
</dbReference>
<dbReference type="Pfam" id="PF04023">
    <property type="entry name" value="FeoA"/>
    <property type="match status" value="1"/>
</dbReference>
<dbReference type="AlphaFoldDB" id="A0A1S1MU73"/>
<evidence type="ECO:0000313" key="3">
    <source>
        <dbReference type="EMBL" id="OHU92430.1"/>
    </source>
</evidence>
<dbReference type="InterPro" id="IPR008988">
    <property type="entry name" value="Transcriptional_repressor_C"/>
</dbReference>
<dbReference type="RefSeq" id="WP_070983588.1">
    <property type="nucleotide sequence ID" value="NZ_MKJU01000008.1"/>
</dbReference>
<evidence type="ECO:0000256" key="1">
    <source>
        <dbReference type="ARBA" id="ARBA00023004"/>
    </source>
</evidence>
<dbReference type="Proteomes" id="UP000179786">
    <property type="component" value="Unassembled WGS sequence"/>
</dbReference>
<dbReference type="PANTHER" id="PTHR42954">
    <property type="entry name" value="FE(2+) TRANSPORT PROTEIN A"/>
    <property type="match status" value="1"/>
</dbReference>
<proteinExistence type="predicted"/>
<dbReference type="InterPro" id="IPR007167">
    <property type="entry name" value="Fe-transptr_FeoA-like"/>
</dbReference>
<gene>
    <name evidence="3" type="ORF">BET10_05775</name>
</gene>
<reference evidence="3 4" key="1">
    <citation type="submission" date="2016-09" db="EMBL/GenBank/DDBJ databases">
        <title>Pseudoalteromonas amylolytica sp. nov., isolated from the surface seawater.</title>
        <authorList>
            <person name="Wu Y.-H."/>
            <person name="Cheng H."/>
            <person name="Jin X.-B."/>
            <person name="Wang C.-S."/>
            <person name="Xu X.-W."/>
        </authorList>
    </citation>
    <scope>NUCLEOTIDE SEQUENCE [LARGE SCALE GENOMIC DNA]</scope>
    <source>
        <strain evidence="3 4">JW1</strain>
    </source>
</reference>
<dbReference type="InterPro" id="IPR052713">
    <property type="entry name" value="FeoA"/>
</dbReference>
<sequence>MTLNELKFQQKAVIAALNHQDIALASRIMALGLVPGETIELMNVAPMGCPLQVKVGDTLVSVRKSDASLIALQTAK</sequence>